<dbReference type="Proteomes" id="UP000778523">
    <property type="component" value="Unassembled WGS sequence"/>
</dbReference>
<keyword evidence="2" id="KW-0472">Membrane</keyword>
<keyword evidence="6" id="KW-1185">Reference proteome</keyword>
<dbReference type="InterPro" id="IPR000184">
    <property type="entry name" value="Bac_surfAg_D15"/>
</dbReference>
<sequence length="386" mass="41500">MSALPRRGLASLLFCALLALTLSGGARAEEAMDSRFRAAEDGQFDISGFIDQAYGFVPLVVPITEPAVGIGAVGAAVFIDKPATADTRAGFGRPNITAVGALGTENGTRGAFVADVRHWLDDRLKTVAVVMKSSVNLDFYGLGRVPELQDSPLAYTLGIELAMLQARYRLGQSPWWLGLGYTRANADVSFDAPAGTPGLPDFSKNSKIGGLLPVLSYDSRNSPFTPTAGSLLELGLGAFNKSLGSDSDFKRYSLTGIHYVPLSQSWNLGVLGSASALQGDAPFYMYPFVMMRGVPAMRYQGEQVAQLEAELRWQFWQRYSLVIFGGGGAARLDTGRAESKREVLAGGLGIRYELARKYGLHMGLDIARGPDGNAFYINFGSAWMRP</sequence>
<dbReference type="RefSeq" id="WP_170021658.1">
    <property type="nucleotide sequence ID" value="NZ_JABCSC020000002.1"/>
</dbReference>
<organism evidence="5 6">
    <name type="scientific">Uliginosibacterium aquaticum</name>
    <dbReference type="NCBI Taxonomy" id="2731212"/>
    <lineage>
        <taxon>Bacteria</taxon>
        <taxon>Pseudomonadati</taxon>
        <taxon>Pseudomonadota</taxon>
        <taxon>Betaproteobacteria</taxon>
        <taxon>Rhodocyclales</taxon>
        <taxon>Zoogloeaceae</taxon>
        <taxon>Uliginosibacterium</taxon>
    </lineage>
</organism>
<dbReference type="Pfam" id="PF01103">
    <property type="entry name" value="Omp85"/>
    <property type="match status" value="1"/>
</dbReference>
<feature type="chain" id="PRO_5046129125" evidence="3">
    <location>
        <begin position="29"/>
        <end position="386"/>
    </location>
</feature>
<evidence type="ECO:0000313" key="5">
    <source>
        <dbReference type="EMBL" id="NSL55211.1"/>
    </source>
</evidence>
<comment type="subcellular location">
    <subcellularLocation>
        <location evidence="1">Membrane</location>
    </subcellularLocation>
</comment>
<dbReference type="Gene3D" id="2.40.160.50">
    <property type="entry name" value="membrane protein fhac: a member of the omp85/tpsb transporter family"/>
    <property type="match status" value="1"/>
</dbReference>
<reference evidence="5 6" key="1">
    <citation type="submission" date="2020-06" db="EMBL/GenBank/DDBJ databases">
        <title>Draft genome of Uliginosibacterium sp. IMCC34675.</title>
        <authorList>
            <person name="Song J."/>
        </authorList>
    </citation>
    <scope>NUCLEOTIDE SEQUENCE [LARGE SCALE GENOMIC DNA]</scope>
    <source>
        <strain evidence="5 6">IMCC34675</strain>
    </source>
</reference>
<evidence type="ECO:0000313" key="6">
    <source>
        <dbReference type="Proteomes" id="UP000778523"/>
    </source>
</evidence>
<evidence type="ECO:0000256" key="1">
    <source>
        <dbReference type="ARBA" id="ARBA00004370"/>
    </source>
</evidence>
<gene>
    <name evidence="5" type="ORF">HJ583_009270</name>
</gene>
<feature type="signal peptide" evidence="3">
    <location>
        <begin position="1"/>
        <end position="28"/>
    </location>
</feature>
<feature type="domain" description="Bacterial surface antigen (D15)" evidence="4">
    <location>
        <begin position="215"/>
        <end position="270"/>
    </location>
</feature>
<evidence type="ECO:0000256" key="2">
    <source>
        <dbReference type="ARBA" id="ARBA00023136"/>
    </source>
</evidence>
<name>A0ABX2ILL7_9RHOO</name>
<evidence type="ECO:0000256" key="3">
    <source>
        <dbReference type="SAM" id="SignalP"/>
    </source>
</evidence>
<protein>
    <submittedName>
        <fullName evidence="5">BamA/TamA family outer membrane protein</fullName>
    </submittedName>
</protein>
<dbReference type="EMBL" id="JABCSC020000002">
    <property type="protein sequence ID" value="NSL55211.1"/>
    <property type="molecule type" value="Genomic_DNA"/>
</dbReference>
<keyword evidence="3" id="KW-0732">Signal</keyword>
<proteinExistence type="predicted"/>
<comment type="caution">
    <text evidence="5">The sequence shown here is derived from an EMBL/GenBank/DDBJ whole genome shotgun (WGS) entry which is preliminary data.</text>
</comment>
<accession>A0ABX2ILL7</accession>
<evidence type="ECO:0000259" key="4">
    <source>
        <dbReference type="Pfam" id="PF01103"/>
    </source>
</evidence>